<organism evidence="2 3">
    <name type="scientific">Pristionchus mayeri</name>
    <dbReference type="NCBI Taxonomy" id="1317129"/>
    <lineage>
        <taxon>Eukaryota</taxon>
        <taxon>Metazoa</taxon>
        <taxon>Ecdysozoa</taxon>
        <taxon>Nematoda</taxon>
        <taxon>Chromadorea</taxon>
        <taxon>Rhabditida</taxon>
        <taxon>Rhabditina</taxon>
        <taxon>Diplogasteromorpha</taxon>
        <taxon>Diplogasteroidea</taxon>
        <taxon>Neodiplogasteridae</taxon>
        <taxon>Pristionchus</taxon>
    </lineage>
</organism>
<keyword evidence="3" id="KW-1185">Reference proteome</keyword>
<feature type="compositionally biased region" description="Low complexity" evidence="1">
    <location>
        <begin position="32"/>
        <end position="48"/>
    </location>
</feature>
<feature type="non-terminal residue" evidence="2">
    <location>
        <position position="1"/>
    </location>
</feature>
<evidence type="ECO:0000313" key="3">
    <source>
        <dbReference type="Proteomes" id="UP001328107"/>
    </source>
</evidence>
<dbReference type="AlphaFoldDB" id="A0AAN4Z123"/>
<dbReference type="EMBL" id="BTRK01000001">
    <property type="protein sequence ID" value="GMR32587.1"/>
    <property type="molecule type" value="Genomic_DNA"/>
</dbReference>
<comment type="caution">
    <text evidence="2">The sequence shown here is derived from an EMBL/GenBank/DDBJ whole genome shotgun (WGS) entry which is preliminary data.</text>
</comment>
<name>A0AAN4Z123_9BILA</name>
<evidence type="ECO:0000313" key="2">
    <source>
        <dbReference type="EMBL" id="GMR32587.1"/>
    </source>
</evidence>
<protein>
    <submittedName>
        <fullName evidence="2">Uncharacterized protein</fullName>
    </submittedName>
</protein>
<sequence length="119" mass="12692">QPSLVSDRISIEIDEEMVVQSTARLVDPPVSPSTQYQSLSSSPSIGNSLVPTHSSCTHTTNNYRDRSPPSNSNRLAWKGMAGGCAGDGSLCSVCLGALITLSLLLYCFIDVRINKSGVY</sequence>
<accession>A0AAN4Z123</accession>
<evidence type="ECO:0000256" key="1">
    <source>
        <dbReference type="SAM" id="MobiDB-lite"/>
    </source>
</evidence>
<proteinExistence type="predicted"/>
<reference evidence="3" key="1">
    <citation type="submission" date="2022-10" db="EMBL/GenBank/DDBJ databases">
        <title>Genome assembly of Pristionchus species.</title>
        <authorList>
            <person name="Yoshida K."/>
            <person name="Sommer R.J."/>
        </authorList>
    </citation>
    <scope>NUCLEOTIDE SEQUENCE [LARGE SCALE GENOMIC DNA]</scope>
    <source>
        <strain evidence="3">RS5460</strain>
    </source>
</reference>
<feature type="region of interest" description="Disordered" evidence="1">
    <location>
        <begin position="29"/>
        <end position="72"/>
    </location>
</feature>
<feature type="compositionally biased region" description="Polar residues" evidence="1">
    <location>
        <begin position="49"/>
        <end position="72"/>
    </location>
</feature>
<gene>
    <name evidence="2" type="ORF">PMAYCL1PPCAC_02782</name>
</gene>
<dbReference type="Proteomes" id="UP001328107">
    <property type="component" value="Unassembled WGS sequence"/>
</dbReference>